<dbReference type="AlphaFoldDB" id="A0A6J7CVQ7"/>
<evidence type="ECO:0000256" key="4">
    <source>
        <dbReference type="ARBA" id="ARBA00038303"/>
    </source>
</evidence>
<dbReference type="SUPFAM" id="SSF75217">
    <property type="entry name" value="alpha/beta knot"/>
    <property type="match status" value="1"/>
</dbReference>
<evidence type="ECO:0000256" key="2">
    <source>
        <dbReference type="ARBA" id="ARBA00022679"/>
    </source>
</evidence>
<dbReference type="InterPro" id="IPR029026">
    <property type="entry name" value="tRNA_m1G_MTases_N"/>
</dbReference>
<evidence type="ECO:0000256" key="1">
    <source>
        <dbReference type="ARBA" id="ARBA00022603"/>
    </source>
</evidence>
<proteinExistence type="inferred from homology"/>
<dbReference type="PANTHER" id="PTHR33603">
    <property type="entry name" value="METHYLTRANSFERASE"/>
    <property type="match status" value="1"/>
</dbReference>
<dbReference type="PIRSF" id="PIRSF004505">
    <property type="entry name" value="MT_bac"/>
    <property type="match status" value="1"/>
</dbReference>
<dbReference type="GO" id="GO:0008168">
    <property type="term" value="F:methyltransferase activity"/>
    <property type="evidence" value="ECO:0007669"/>
    <property type="project" value="UniProtKB-KW"/>
</dbReference>
<evidence type="ECO:0000313" key="5">
    <source>
        <dbReference type="EMBL" id="CAB4860744.1"/>
    </source>
</evidence>
<dbReference type="InterPro" id="IPR003742">
    <property type="entry name" value="RlmH-like"/>
</dbReference>
<organism evidence="5">
    <name type="scientific">freshwater metagenome</name>
    <dbReference type="NCBI Taxonomy" id="449393"/>
    <lineage>
        <taxon>unclassified sequences</taxon>
        <taxon>metagenomes</taxon>
        <taxon>ecological metagenomes</taxon>
    </lineage>
</organism>
<dbReference type="Pfam" id="PF02590">
    <property type="entry name" value="SPOUT_MTase"/>
    <property type="match status" value="1"/>
</dbReference>
<dbReference type="HAMAP" id="MF_00658">
    <property type="entry name" value="23SrRNA_methyltr_H"/>
    <property type="match status" value="1"/>
</dbReference>
<protein>
    <submittedName>
        <fullName evidence="5">Unannotated protein</fullName>
    </submittedName>
</protein>
<dbReference type="InterPro" id="IPR029028">
    <property type="entry name" value="Alpha/beta_knot_MTases"/>
</dbReference>
<accession>A0A6J7CVQ7</accession>
<gene>
    <name evidence="5" type="ORF">UFOPK3444_00157</name>
</gene>
<dbReference type="Gene3D" id="3.40.1280.10">
    <property type="match status" value="1"/>
</dbReference>
<name>A0A6J7CVQ7_9ZZZZ</name>
<evidence type="ECO:0000256" key="3">
    <source>
        <dbReference type="ARBA" id="ARBA00022691"/>
    </source>
</evidence>
<keyword evidence="1" id="KW-0489">Methyltransferase</keyword>
<dbReference type="GO" id="GO:0032259">
    <property type="term" value="P:methylation"/>
    <property type="evidence" value="ECO:0007669"/>
    <property type="project" value="UniProtKB-KW"/>
</dbReference>
<dbReference type="CDD" id="cd18081">
    <property type="entry name" value="RlmH-like"/>
    <property type="match status" value="1"/>
</dbReference>
<dbReference type="EMBL" id="CAFBLU010000002">
    <property type="protein sequence ID" value="CAB4860744.1"/>
    <property type="molecule type" value="Genomic_DNA"/>
</dbReference>
<keyword evidence="3" id="KW-0949">S-adenosyl-L-methionine</keyword>
<reference evidence="5" key="1">
    <citation type="submission" date="2020-05" db="EMBL/GenBank/DDBJ databases">
        <authorList>
            <person name="Chiriac C."/>
            <person name="Salcher M."/>
            <person name="Ghai R."/>
            <person name="Kavagutti S V."/>
        </authorList>
    </citation>
    <scope>NUCLEOTIDE SEQUENCE</scope>
</reference>
<comment type="similarity">
    <text evidence="4">Belongs to the RNA methyltransferase RlmH family.</text>
</comment>
<dbReference type="GO" id="GO:0006364">
    <property type="term" value="P:rRNA processing"/>
    <property type="evidence" value="ECO:0007669"/>
    <property type="project" value="InterPro"/>
</dbReference>
<keyword evidence="2" id="KW-0808">Transferase</keyword>
<dbReference type="PANTHER" id="PTHR33603:SF1">
    <property type="entry name" value="RIBOSOMAL RNA LARGE SUBUNIT METHYLTRANSFERASE H"/>
    <property type="match status" value="1"/>
</dbReference>
<sequence length="135" mass="14779">MRILLVAVGKVRPPYADDVDHYAKHLRPRATVEQVEVKDAAAAIARIPSGATVVQMDPTGVQMDSPTFAKFISDRQMEGKTVCFLIGGPNGIDYPAAQHKISFGVMTLPHQLARVVLLEQLLRAHAILAGEPYHR</sequence>